<name>A0A099KAB9_COLPS</name>
<protein>
    <recommendedName>
        <fullName evidence="4">Rad50/SbcC-type AAA domain-containing protein</fullName>
    </recommendedName>
</protein>
<keyword evidence="1" id="KW-0175">Coiled coil</keyword>
<dbReference type="Gene3D" id="3.40.50.300">
    <property type="entry name" value="P-loop containing nucleotide triphosphate hydrolases"/>
    <property type="match status" value="1"/>
</dbReference>
<evidence type="ECO:0000313" key="2">
    <source>
        <dbReference type="EMBL" id="KGJ87629.1"/>
    </source>
</evidence>
<comment type="caution">
    <text evidence="2">The sequence shown here is derived from an EMBL/GenBank/DDBJ whole genome shotgun (WGS) entry which is preliminary data.</text>
</comment>
<dbReference type="OrthoDB" id="8107482at2"/>
<dbReference type="PATRIC" id="fig|28229.4.peg.3731"/>
<dbReference type="InterPro" id="IPR027417">
    <property type="entry name" value="P-loop_NTPase"/>
</dbReference>
<gene>
    <name evidence="2" type="ORF">ND2E_4367</name>
</gene>
<dbReference type="SUPFAM" id="SSF52540">
    <property type="entry name" value="P-loop containing nucleoside triphosphate hydrolases"/>
    <property type="match status" value="1"/>
</dbReference>
<reference evidence="2 3" key="1">
    <citation type="submission" date="2014-08" db="EMBL/GenBank/DDBJ databases">
        <title>Genomic and Phenotypic Diversity of Colwellia psychrerythraea strains from Disparate Marine Basins.</title>
        <authorList>
            <person name="Techtmann S.M."/>
            <person name="Stelling S.C."/>
            <person name="Utturkar S.M."/>
            <person name="Alshibli N."/>
            <person name="Harris A."/>
            <person name="Brown S.D."/>
            <person name="Hazen T.C."/>
        </authorList>
    </citation>
    <scope>NUCLEOTIDE SEQUENCE [LARGE SCALE GENOMIC DNA]</scope>
    <source>
        <strain evidence="2 3">ND2E</strain>
    </source>
</reference>
<dbReference type="RefSeq" id="WP_033095329.1">
    <property type="nucleotide sequence ID" value="NZ_JQED01000053.1"/>
</dbReference>
<dbReference type="AlphaFoldDB" id="A0A099KAB9"/>
<accession>A0A099KAB9</accession>
<sequence>MTLAISRLRIIAKTIDGDYGVDIPFEKGLFILRLDNSHGKSTCINAIAYALGMEKSLGLGGAKLPFPPSLTKALEGDDGAEHLIIKSSVMLEIENKSGDVTTLYRQIVGSDEENIIYQYDSDIDSINPQHHRKLFLHREGDTTRPLGFFKWLDSFVGWNLPLVPNFDGKEVPLYPSTFFPTWFVEQKKGWSSIQSTTPTFLRIKEAKKRALEFILDLDVNENVKKRAKLKVDIDLTLQAWKMAHKKSELLAARVFGQIRGVIDVPEAKFDQYKVDVAVKKDERWLSIQDVAETVEKQLSEFISKSNNEEVDSKLDSELQSRIEEKETEIRGLDNKYVELDTEISFLNQQIYSTETRVSNLLNDKRKYEDLKKVGESNIFANTKLNEGNCPTCGQDYTDNLIDMDTESSVMSVDESLEFIKQQIKAFTNVVESYQFQKKKKVVELGTIKSTLSETRKSLRKIRESQVQPNLALREEELRKKIKIENEVELYKSTIKTLVDIRLELDAIYRKHSSLCKQRRNLPDSILSPLDTKKIKKLESYLQGLLVDYDFTSFNPEKLEISKETYLPTREGFDIGFDTPASDGIRIIWSYLLSLFKLANDVGTNHPRLVVFDEPRQQEANKFSFTTLLKSAAAMCNSGGQIILATSEESSAIEDSLKGIHYHMFSSEKSDGKIIRKLKAQK</sequence>
<evidence type="ECO:0008006" key="4">
    <source>
        <dbReference type="Google" id="ProtNLM"/>
    </source>
</evidence>
<evidence type="ECO:0000313" key="3">
    <source>
        <dbReference type="Proteomes" id="UP000029843"/>
    </source>
</evidence>
<dbReference type="Proteomes" id="UP000029843">
    <property type="component" value="Unassembled WGS sequence"/>
</dbReference>
<evidence type="ECO:0000256" key="1">
    <source>
        <dbReference type="SAM" id="Coils"/>
    </source>
</evidence>
<dbReference type="EMBL" id="JQED01000053">
    <property type="protein sequence ID" value="KGJ87629.1"/>
    <property type="molecule type" value="Genomic_DNA"/>
</dbReference>
<proteinExistence type="predicted"/>
<organism evidence="2 3">
    <name type="scientific">Colwellia psychrerythraea</name>
    <name type="common">Vibrio psychroerythus</name>
    <dbReference type="NCBI Taxonomy" id="28229"/>
    <lineage>
        <taxon>Bacteria</taxon>
        <taxon>Pseudomonadati</taxon>
        <taxon>Pseudomonadota</taxon>
        <taxon>Gammaproteobacteria</taxon>
        <taxon>Alteromonadales</taxon>
        <taxon>Colwelliaceae</taxon>
        <taxon>Colwellia</taxon>
    </lineage>
</organism>
<feature type="coiled-coil region" evidence="1">
    <location>
        <begin position="315"/>
        <end position="349"/>
    </location>
</feature>